<proteinExistence type="predicted"/>
<dbReference type="RefSeq" id="WP_205307246.1">
    <property type="nucleotide sequence ID" value="NZ_BAAAVF010000004.1"/>
</dbReference>
<name>A0ABS2LFT3_9CELL</name>
<accession>A0ABS2LFT3</accession>
<evidence type="ECO:0000313" key="3">
    <source>
        <dbReference type="EMBL" id="MBM7479286.1"/>
    </source>
</evidence>
<gene>
    <name evidence="3" type="ORF">JOD49_002206</name>
</gene>
<evidence type="ECO:0000256" key="2">
    <source>
        <dbReference type="SAM" id="Phobius"/>
    </source>
</evidence>
<organism evidence="3 4">
    <name type="scientific">Oerskovia jenensis</name>
    <dbReference type="NCBI Taxonomy" id="162169"/>
    <lineage>
        <taxon>Bacteria</taxon>
        <taxon>Bacillati</taxon>
        <taxon>Actinomycetota</taxon>
        <taxon>Actinomycetes</taxon>
        <taxon>Micrococcales</taxon>
        <taxon>Cellulomonadaceae</taxon>
        <taxon>Oerskovia</taxon>
    </lineage>
</organism>
<reference evidence="3 4" key="1">
    <citation type="submission" date="2021-01" db="EMBL/GenBank/DDBJ databases">
        <title>Sequencing the genomes of 1000 actinobacteria strains.</title>
        <authorList>
            <person name="Klenk H.-P."/>
        </authorList>
    </citation>
    <scope>NUCLEOTIDE SEQUENCE [LARGE SCALE GENOMIC DNA]</scope>
    <source>
        <strain evidence="3 4">DSM 46000</strain>
    </source>
</reference>
<protein>
    <submittedName>
        <fullName evidence="3">Uncharacterized protein</fullName>
    </submittedName>
</protein>
<feature type="transmembrane region" description="Helical" evidence="2">
    <location>
        <begin position="94"/>
        <end position="113"/>
    </location>
</feature>
<keyword evidence="4" id="KW-1185">Reference proteome</keyword>
<keyword evidence="2" id="KW-1133">Transmembrane helix</keyword>
<sequence>MSTPTALRPTGHRATRKVRAVAARHRERLGELRHVESSSPPPRVVVWTAAVVGALSVLVALQGGGIGGIAAVIASFVLIAVVILTFLGGEKLLVLERGIVIGSFAPFLTPYALGFDQIDARTISANLAGPRGTGLLLADRGAGRANRTVPWSLRSVTFVALAPTVIRHQARRGGPTAVTDRRFFLLWLFSVRHTNRLEPLVRALATAMHAAGTPGADGIVAHALPPRPLRRTNADADHLGIPTRDRAKDLR</sequence>
<feature type="transmembrane region" description="Helical" evidence="2">
    <location>
        <begin position="68"/>
        <end position="88"/>
    </location>
</feature>
<comment type="caution">
    <text evidence="3">The sequence shown here is derived from an EMBL/GenBank/DDBJ whole genome shotgun (WGS) entry which is preliminary data.</text>
</comment>
<dbReference type="Proteomes" id="UP000698059">
    <property type="component" value="Unassembled WGS sequence"/>
</dbReference>
<feature type="transmembrane region" description="Helical" evidence="2">
    <location>
        <begin position="44"/>
        <end position="61"/>
    </location>
</feature>
<feature type="region of interest" description="Disordered" evidence="1">
    <location>
        <begin position="231"/>
        <end position="251"/>
    </location>
</feature>
<dbReference type="EMBL" id="JAFBBO010000001">
    <property type="protein sequence ID" value="MBM7479286.1"/>
    <property type="molecule type" value="Genomic_DNA"/>
</dbReference>
<evidence type="ECO:0000256" key="1">
    <source>
        <dbReference type="SAM" id="MobiDB-lite"/>
    </source>
</evidence>
<keyword evidence="2" id="KW-0472">Membrane</keyword>
<keyword evidence="2" id="KW-0812">Transmembrane</keyword>
<evidence type="ECO:0000313" key="4">
    <source>
        <dbReference type="Proteomes" id="UP000698059"/>
    </source>
</evidence>
<feature type="compositionally biased region" description="Basic and acidic residues" evidence="1">
    <location>
        <begin position="232"/>
        <end position="251"/>
    </location>
</feature>